<keyword evidence="3" id="KW-1185">Reference proteome</keyword>
<feature type="transmembrane region" description="Helical" evidence="1">
    <location>
        <begin position="368"/>
        <end position="386"/>
    </location>
</feature>
<dbReference type="PANTHER" id="PTHR43044">
    <property type="match status" value="1"/>
</dbReference>
<reference evidence="2 3" key="1">
    <citation type="submission" date="2023-05" db="EMBL/GenBank/DDBJ databases">
        <title>Novel species of genus Flectobacillus isolated from stream in China.</title>
        <authorList>
            <person name="Lu H."/>
        </authorList>
    </citation>
    <scope>NUCLEOTIDE SEQUENCE [LARGE SCALE GENOMIC DNA]</scope>
    <source>
        <strain evidence="2 3">KCTC 42575</strain>
    </source>
</reference>
<proteinExistence type="predicted"/>
<keyword evidence="1" id="KW-0812">Transmembrane</keyword>
<keyword evidence="1" id="KW-0472">Membrane</keyword>
<feature type="transmembrane region" description="Helical" evidence="1">
    <location>
        <begin position="220"/>
        <end position="242"/>
    </location>
</feature>
<feature type="transmembrane region" description="Helical" evidence="1">
    <location>
        <begin position="398"/>
        <end position="419"/>
    </location>
</feature>
<feature type="transmembrane region" description="Helical" evidence="1">
    <location>
        <begin position="175"/>
        <end position="199"/>
    </location>
</feature>
<feature type="transmembrane region" description="Helical" evidence="1">
    <location>
        <begin position="89"/>
        <end position="111"/>
    </location>
</feature>
<evidence type="ECO:0000313" key="2">
    <source>
        <dbReference type="EMBL" id="MDI9860305.1"/>
    </source>
</evidence>
<dbReference type="EMBL" id="JASHIF010000010">
    <property type="protein sequence ID" value="MDI9860305.1"/>
    <property type="molecule type" value="Genomic_DNA"/>
</dbReference>
<feature type="transmembrane region" description="Helical" evidence="1">
    <location>
        <begin position="338"/>
        <end position="356"/>
    </location>
</feature>
<keyword evidence="1" id="KW-1133">Transmembrane helix</keyword>
<gene>
    <name evidence="2" type="ORF">QM524_13895</name>
</gene>
<feature type="transmembrane region" description="Helical" evidence="1">
    <location>
        <begin position="26"/>
        <end position="45"/>
    </location>
</feature>
<sequence length="444" mass="50712">MAGHSHFSPANVEEFYEFTPEARKRVITAMIIGAVLLGIGVFFLGSGEHEAAHAVAGHAAEHGGEHLSGGAASHHESPWNPLNRLWVNLWMNGVFFSGIAVIGMFFVAVQYLAKAGWSSVVKRIPEAFPRFLYFTFPVLLLLFIFKGDVIFHWMHHGITDPASEHYDKIIAGKKGYLNFTFFLVRLVAIFTVWIVLWNMMRKKSIEEDLNGGTQNFFDMVRIGTGFVVAMGISSSLSAWDWVMSIDTHWFSTMFGWYMFSSWHVTGLATITLTVLLLKDKGYMQYVSDSHLHDLGKFMFAFSIFWTYVWFAQFLLIYYANMPEETIYFLERWEGHNKVYKAVEILNVFMNFFFPFLIMMTRDAKRTPIFLKICCFFVIVGHYLDFYQMIMPGTVGPHGGFGLVEFGTVILFASAFVYVVSTELTKASLVAKNHPLLEESLHHDI</sequence>
<dbReference type="Proteomes" id="UP001236507">
    <property type="component" value="Unassembled WGS sequence"/>
</dbReference>
<evidence type="ECO:0000313" key="3">
    <source>
        <dbReference type="Proteomes" id="UP001236507"/>
    </source>
</evidence>
<name>A0ABT6Y9U1_9BACT</name>
<organism evidence="2 3">
    <name type="scientific">Flectobacillus roseus</name>
    <dbReference type="NCBI Taxonomy" id="502259"/>
    <lineage>
        <taxon>Bacteria</taxon>
        <taxon>Pseudomonadati</taxon>
        <taxon>Bacteroidota</taxon>
        <taxon>Cytophagia</taxon>
        <taxon>Cytophagales</taxon>
        <taxon>Flectobacillaceae</taxon>
        <taxon>Flectobacillus</taxon>
    </lineage>
</organism>
<dbReference type="PANTHER" id="PTHR43044:SF1">
    <property type="entry name" value="QUINOL:CYTOCHROME C OXIDOREDUCTASE QUINONE-BINDING SUBUNIT 2"/>
    <property type="match status" value="1"/>
</dbReference>
<feature type="transmembrane region" description="Helical" evidence="1">
    <location>
        <begin position="254"/>
        <end position="277"/>
    </location>
</feature>
<protein>
    <submittedName>
        <fullName evidence="2">Quinol:cytochrome C oxidoreductase</fullName>
    </submittedName>
</protein>
<dbReference type="RefSeq" id="WP_166576963.1">
    <property type="nucleotide sequence ID" value="NZ_JASHIF010000010.1"/>
</dbReference>
<evidence type="ECO:0000256" key="1">
    <source>
        <dbReference type="SAM" id="Phobius"/>
    </source>
</evidence>
<accession>A0ABT6Y9U1</accession>
<comment type="caution">
    <text evidence="2">The sequence shown here is derived from an EMBL/GenBank/DDBJ whole genome shotgun (WGS) entry which is preliminary data.</text>
</comment>
<feature type="transmembrane region" description="Helical" evidence="1">
    <location>
        <begin position="131"/>
        <end position="155"/>
    </location>
</feature>
<feature type="transmembrane region" description="Helical" evidence="1">
    <location>
        <begin position="297"/>
        <end position="318"/>
    </location>
</feature>